<name>K0R6F1_THAOC</name>
<feature type="compositionally biased region" description="Acidic residues" evidence="1">
    <location>
        <begin position="138"/>
        <end position="151"/>
    </location>
</feature>
<feature type="compositionally biased region" description="Basic and acidic residues" evidence="1">
    <location>
        <begin position="120"/>
        <end position="137"/>
    </location>
</feature>
<accession>K0R6F1</accession>
<keyword evidence="3" id="KW-1185">Reference proteome</keyword>
<dbReference type="eggNOG" id="ENOG502RWRG">
    <property type="taxonomic scope" value="Eukaryota"/>
</dbReference>
<reference evidence="2 3" key="1">
    <citation type="journal article" date="2012" name="Genome Biol.">
        <title>Genome and low-iron response of an oceanic diatom adapted to chronic iron limitation.</title>
        <authorList>
            <person name="Lommer M."/>
            <person name="Specht M."/>
            <person name="Roy A.S."/>
            <person name="Kraemer L."/>
            <person name="Andreson R."/>
            <person name="Gutowska M.A."/>
            <person name="Wolf J."/>
            <person name="Bergner S.V."/>
            <person name="Schilhabel M.B."/>
            <person name="Klostermeier U.C."/>
            <person name="Beiko R.G."/>
            <person name="Rosenstiel P."/>
            <person name="Hippler M."/>
            <person name="Laroche J."/>
        </authorList>
    </citation>
    <scope>NUCLEOTIDE SEQUENCE [LARGE SCALE GENOMIC DNA]</scope>
    <source>
        <strain evidence="2 3">CCMP1005</strain>
    </source>
</reference>
<proteinExistence type="predicted"/>
<dbReference type="OrthoDB" id="10508334at2759"/>
<protein>
    <submittedName>
        <fullName evidence="2">Uncharacterized protein</fullName>
    </submittedName>
</protein>
<comment type="caution">
    <text evidence="2">The sequence shown here is derived from an EMBL/GenBank/DDBJ whole genome shotgun (WGS) entry which is preliminary data.</text>
</comment>
<feature type="region of interest" description="Disordered" evidence="1">
    <location>
        <begin position="92"/>
        <end position="194"/>
    </location>
</feature>
<feature type="compositionally biased region" description="Low complexity" evidence="1">
    <location>
        <begin position="180"/>
        <end position="190"/>
    </location>
</feature>
<dbReference type="EMBL" id="AGNL01045858">
    <property type="protein sequence ID" value="EJK48415.1"/>
    <property type="molecule type" value="Genomic_DNA"/>
</dbReference>
<evidence type="ECO:0000256" key="1">
    <source>
        <dbReference type="SAM" id="MobiDB-lite"/>
    </source>
</evidence>
<gene>
    <name evidence="2" type="ORF">THAOC_32786</name>
</gene>
<organism evidence="2 3">
    <name type="scientific">Thalassiosira oceanica</name>
    <name type="common">Marine diatom</name>
    <dbReference type="NCBI Taxonomy" id="159749"/>
    <lineage>
        <taxon>Eukaryota</taxon>
        <taxon>Sar</taxon>
        <taxon>Stramenopiles</taxon>
        <taxon>Ochrophyta</taxon>
        <taxon>Bacillariophyta</taxon>
        <taxon>Coscinodiscophyceae</taxon>
        <taxon>Thalassiosirophycidae</taxon>
        <taxon>Thalassiosirales</taxon>
        <taxon>Thalassiosiraceae</taxon>
        <taxon>Thalassiosira</taxon>
    </lineage>
</organism>
<evidence type="ECO:0000313" key="2">
    <source>
        <dbReference type="EMBL" id="EJK48415.1"/>
    </source>
</evidence>
<sequence length="595" mass="67674">MPTPFVTANRANRRRPALRLRRGYSSDRPPPDKHSRTGLLGLQDVKTSIAQQILGLSSILASIVSLCQQHAEAQVNNGEGRLPVRRHFGLESRQHDSAHSSVSRQYEVAGAARCQSTGDHQSEEIHREPESLRAKEEEKEEEWEKEDDEGNEWGPKKEEREEGAEWDPKGKKKKKAESRPVAAAEPAAEPVAKKRGYRGQEFKIVQDATKLSNYTGTTDLLSANEFPFTRSLRDFRASSDFYIYLVESTTDNGEDGSPLQWHEVQWKSLLENWNRNSTFDDIITLSTSLQNENAERAENVMPKKFVIHCLPKTASTTLRKACRRHLWTNCEALELPMKQDPFGFRQIDDFFTAVRHCPEIDHFCVQGGDDMMTIINHEEKAESEQEGEGESYPLHFIHMVPFRNFDSWVESAVKQVFVIDGSCDRVGQLLDHNCLGYREMYMELYPKIALALLTGMGFNANDKGLTGEGKSQHHIVLYNYQDTDVIMAETSRYFGIEPLARTDEQAKANRGEGTCPARISDKFHECHDETLMTQDSIRMLRPERKRRTQEMREMKHALQCLRSGRQIGCQHDEEEDGDSGGDGVSEAVVVENVVS</sequence>
<dbReference type="AlphaFoldDB" id="K0R6F1"/>
<dbReference type="Proteomes" id="UP000266841">
    <property type="component" value="Unassembled WGS sequence"/>
</dbReference>
<evidence type="ECO:0000313" key="3">
    <source>
        <dbReference type="Proteomes" id="UP000266841"/>
    </source>
</evidence>